<evidence type="ECO:0000259" key="20">
    <source>
        <dbReference type="PROSITE" id="PS50853"/>
    </source>
</evidence>
<evidence type="ECO:0000259" key="19">
    <source>
        <dbReference type="PROSITE" id="PS50011"/>
    </source>
</evidence>
<comment type="catalytic activity">
    <reaction evidence="14 16">
        <text>L-tyrosyl-[protein] + ATP = O-phospho-L-tyrosyl-[protein] + ADP + H(+)</text>
        <dbReference type="Rhea" id="RHEA:10596"/>
        <dbReference type="Rhea" id="RHEA-COMP:10136"/>
        <dbReference type="Rhea" id="RHEA-COMP:20101"/>
        <dbReference type="ChEBI" id="CHEBI:15378"/>
        <dbReference type="ChEBI" id="CHEBI:30616"/>
        <dbReference type="ChEBI" id="CHEBI:46858"/>
        <dbReference type="ChEBI" id="CHEBI:61978"/>
        <dbReference type="ChEBI" id="CHEBI:456216"/>
        <dbReference type="EC" id="2.7.10.1"/>
    </reaction>
</comment>
<dbReference type="PROSITE" id="PS00109">
    <property type="entry name" value="PROTEIN_KINASE_TYR"/>
    <property type="match status" value="1"/>
</dbReference>
<dbReference type="InterPro" id="IPR011009">
    <property type="entry name" value="Kinase-like_dom_sf"/>
</dbReference>
<dbReference type="EMBL" id="JBHFQA010000005">
    <property type="protein sequence ID" value="KAL2098506.1"/>
    <property type="molecule type" value="Genomic_DNA"/>
</dbReference>
<keyword evidence="22" id="KW-1185">Reference proteome</keyword>
<dbReference type="InterPro" id="IPR013783">
    <property type="entry name" value="Ig-like_fold"/>
</dbReference>
<keyword evidence="3" id="KW-0808">Transferase</keyword>
<dbReference type="CDD" id="cd12087">
    <property type="entry name" value="TM_EGFR-like"/>
    <property type="match status" value="1"/>
</dbReference>
<evidence type="ECO:0000256" key="7">
    <source>
        <dbReference type="ARBA" id="ARBA00022777"/>
    </source>
</evidence>
<proteinExistence type="inferred from homology"/>
<name>A0ABD1KHM7_9TELE</name>
<dbReference type="PROSITE" id="PS50853">
    <property type="entry name" value="FN3"/>
    <property type="match status" value="1"/>
</dbReference>
<keyword evidence="4 16" id="KW-0812">Transmembrane</keyword>
<evidence type="ECO:0000256" key="5">
    <source>
        <dbReference type="ARBA" id="ARBA00022737"/>
    </source>
</evidence>
<feature type="transmembrane region" description="Helical" evidence="18">
    <location>
        <begin position="782"/>
        <end position="806"/>
    </location>
</feature>
<dbReference type="Gene3D" id="2.120.10.30">
    <property type="entry name" value="TolB, C-terminal domain"/>
    <property type="match status" value="2"/>
</dbReference>
<keyword evidence="7" id="KW-0418">Kinase</keyword>
<evidence type="ECO:0000256" key="16">
    <source>
        <dbReference type="RuleBase" id="RU000312"/>
    </source>
</evidence>
<dbReference type="InterPro" id="IPR001245">
    <property type="entry name" value="Ser-Thr/Tyr_kinase_cat_dom"/>
</dbReference>
<dbReference type="SUPFAM" id="SSF56112">
    <property type="entry name" value="Protein kinase-like (PK-like)"/>
    <property type="match status" value="1"/>
</dbReference>
<keyword evidence="12 16" id="KW-0675">Receptor</keyword>
<comment type="subcellular location">
    <subcellularLocation>
        <location evidence="1">Membrane</location>
        <topology evidence="1">Single-pass type I membrane protein</topology>
    </subcellularLocation>
</comment>
<evidence type="ECO:0000313" key="21">
    <source>
        <dbReference type="EMBL" id="KAL2098506.1"/>
    </source>
</evidence>
<keyword evidence="11" id="KW-0829">Tyrosine-protein kinase</keyword>
<evidence type="ECO:0000256" key="6">
    <source>
        <dbReference type="ARBA" id="ARBA00022741"/>
    </source>
</evidence>
<dbReference type="PROSITE" id="PS00239">
    <property type="entry name" value="RECEPTOR_TYR_KIN_II"/>
    <property type="match status" value="1"/>
</dbReference>
<evidence type="ECO:0000313" key="22">
    <source>
        <dbReference type="Proteomes" id="UP001591681"/>
    </source>
</evidence>
<keyword evidence="13" id="KW-0325">Glycoprotein</keyword>
<dbReference type="Gene3D" id="3.30.200.20">
    <property type="entry name" value="Phosphorylase Kinase, domain 1"/>
    <property type="match status" value="1"/>
</dbReference>
<keyword evidence="10 18" id="KW-0472">Membrane</keyword>
<keyword evidence="5" id="KW-0677">Repeat</keyword>
<feature type="domain" description="Fibronectin type-III" evidence="20">
    <location>
        <begin position="296"/>
        <end position="394"/>
    </location>
</feature>
<dbReference type="InterPro" id="IPR020635">
    <property type="entry name" value="Tyr_kinase_cat_dom"/>
</dbReference>
<dbReference type="PRINTS" id="PR00109">
    <property type="entry name" value="TYRKINASE"/>
</dbReference>
<keyword evidence="8 15" id="KW-0067">ATP-binding</keyword>
<evidence type="ECO:0000256" key="15">
    <source>
        <dbReference type="PROSITE-ProRule" id="PRU10141"/>
    </source>
</evidence>
<dbReference type="InterPro" id="IPR003961">
    <property type="entry name" value="FN3_dom"/>
</dbReference>
<comment type="caution">
    <text evidence="21">The sequence shown here is derived from an EMBL/GenBank/DDBJ whole genome shotgun (WGS) entry which is preliminary data.</text>
</comment>
<evidence type="ECO:0000256" key="17">
    <source>
        <dbReference type="SAM" id="MobiDB-lite"/>
    </source>
</evidence>
<dbReference type="FunFam" id="1.10.510.10:FF:000341">
    <property type="entry name" value="Tyrosine-protein kinase receptor"/>
    <property type="match status" value="1"/>
</dbReference>
<keyword evidence="2 16" id="KW-0597">Phosphoprotein</keyword>
<dbReference type="InterPro" id="IPR036116">
    <property type="entry name" value="FN3_sf"/>
</dbReference>
<dbReference type="PANTHER" id="PTHR24416:SF527">
    <property type="entry name" value="PROTO-ONCOGENE TYROSINE-PROTEIN KINASE ROS"/>
    <property type="match status" value="1"/>
</dbReference>
<dbReference type="Pfam" id="PF07714">
    <property type="entry name" value="PK_Tyr_Ser-Thr"/>
    <property type="match status" value="1"/>
</dbReference>
<evidence type="ECO:0000256" key="4">
    <source>
        <dbReference type="ARBA" id="ARBA00022692"/>
    </source>
</evidence>
<evidence type="ECO:0000256" key="12">
    <source>
        <dbReference type="ARBA" id="ARBA00023170"/>
    </source>
</evidence>
<sequence>MFCTLKLYSQHANCVFLTKLLSTLSCILYKLCYTSKDYYFIFFIMYFFIYFFYYCYYVIGVSTLAGSGRVYFSEGTDIWTKAAGDLSDPSDLKHMHSSAQEITGLSVDWLYKKLYFISGGKVYGCSLEDCTDAAQIRLSTLGPPIRIKADPYNGWLFLLLHDGIHRAILPDASGDLNQSTSVVVKSSSLHDFVVSVQNRKLVYFLQESRALSAVSLDGSSPVVLRSGIRVVDQVQSLAYEDSQVVLTDGQKLYQEVRDYNLSRFNEYLMDCEFDHSAVGGFDNLLYVSRASQPHPVPRAPRGLTALFGSARASLRWREPQLRVGASPSAWQNWTYTITVSTNGSVVSTYSNVTESHVMVTHLLSSQHYTLAVTAESPGGQSIPVLFEGTTLQNESDAPYIVAASNSGLWKQQLDDYDFIQLLADGITSVRDMDWYNGTVYWTDSAGRISYMTLEDDMSRLNATVVPGVVDAEVVAFDWLGRQLYWNCNRTQICRGRPSSAGQEVVVRGPRDITAVLVDPLNAFVYWSTAWSVESAWLNGEARLLIQELSMLSGRQVAGLTLDLPGGSLFWLVQDGMTLHLHKTHLLKNKVLDPSVSLSWSSSLASGAELALYSGRLLWLDADQRLLLQELSHTTSVLMTPDHKLSAFTLVQSTLKPLPDGFLLPPVVIPQAVPEASVCANGNASVFRVTWAADGHVNYGSVFYCVESDVLPLQAGEQGEQNYIEGVCPPSRRLSAPVLEVTHFAPNTPFRLAITPYTYWGKGDTTFKMLRSPGLSPSTETDVVIIAFGVLTGVLLAVIITAIFIWFRRRSKKAMTSSSPYCEPEPQGPDEELEQIRGLVGMANGCYAVRALPLQSEIDTLPVFPRDRLKLQRLLGSGAFGEVYEGVATGVPSVNQTSDTRVAVKTLKKGATDDEKSDFLKEAHLMSQFAHPNILRLLGVCLLNEPQYLILELMEGGDLRSYLMDARPASDHGLLLNLYDLLDICLDVAKGCAYLEKMHFVHRDLAARNCLVSVQDYTDPGRVVKIGDFGLSRDIYKNDYYRKRGEGLLPVRWMSPESLSDGVFNKYSDVWAFGVLLWEVVSLGKQPYPALTNLEVVHHINSGGRLLSPTDCPKSLYDLMLACWSKTPKERPSFRHLEGQIRRMKQRGDQLTEAPDESRGIVNYGFQSDEECCGVDEDESPGDGLTHVLSEEGLNYLMFSANDKEPDPAQLSGEDTPDRQLSYSSDKEATATPDRRPTRSNSELGTQYLMFCAKDLTETSNQPHPVEFSNGEGSSCIMADNSDTEKPTEHSCSASRSSALGLNYLMFSVAQTQATDAEPC</sequence>
<dbReference type="GO" id="GO:0005524">
    <property type="term" value="F:ATP binding"/>
    <property type="evidence" value="ECO:0007669"/>
    <property type="project" value="UniProtKB-UniRule"/>
</dbReference>
<feature type="region of interest" description="Disordered" evidence="17">
    <location>
        <begin position="1200"/>
        <end position="1242"/>
    </location>
</feature>
<feature type="transmembrane region" description="Helical" evidence="18">
    <location>
        <begin position="38"/>
        <end position="59"/>
    </location>
</feature>
<dbReference type="InterPro" id="IPR008266">
    <property type="entry name" value="Tyr_kinase_AS"/>
</dbReference>
<reference evidence="21 22" key="1">
    <citation type="submission" date="2024-09" db="EMBL/GenBank/DDBJ databases">
        <title>A chromosome-level genome assembly of Gray's grenadier anchovy, Coilia grayii.</title>
        <authorList>
            <person name="Fu Z."/>
        </authorList>
    </citation>
    <scope>NUCLEOTIDE SEQUENCE [LARGE SCALE GENOMIC DNA]</scope>
    <source>
        <strain evidence="21">G4</strain>
        <tissue evidence="21">Muscle</tissue>
    </source>
</reference>
<dbReference type="SMART" id="SM00135">
    <property type="entry name" value="LY"/>
    <property type="match status" value="4"/>
</dbReference>
<dbReference type="InterPro" id="IPR000719">
    <property type="entry name" value="Prot_kinase_dom"/>
</dbReference>
<dbReference type="Gene3D" id="2.60.40.10">
    <property type="entry name" value="Immunoglobulins"/>
    <property type="match status" value="1"/>
</dbReference>
<dbReference type="CDD" id="cd00063">
    <property type="entry name" value="FN3"/>
    <property type="match status" value="1"/>
</dbReference>
<dbReference type="GO" id="GO:0004714">
    <property type="term" value="F:transmembrane receptor protein tyrosine kinase activity"/>
    <property type="evidence" value="ECO:0007669"/>
    <property type="project" value="UniProtKB-EC"/>
</dbReference>
<dbReference type="InterPro" id="IPR017441">
    <property type="entry name" value="Protein_kinase_ATP_BS"/>
</dbReference>
<evidence type="ECO:0000256" key="18">
    <source>
        <dbReference type="SAM" id="Phobius"/>
    </source>
</evidence>
<keyword evidence="6 15" id="KW-0547">Nucleotide-binding</keyword>
<evidence type="ECO:0000256" key="2">
    <source>
        <dbReference type="ARBA" id="ARBA00022553"/>
    </source>
</evidence>
<protein>
    <recommendedName>
        <fullName evidence="16">Tyrosine-protein kinase receptor</fullName>
        <ecNumber evidence="16">2.7.10.1</ecNumber>
    </recommendedName>
</protein>
<evidence type="ECO:0000256" key="1">
    <source>
        <dbReference type="ARBA" id="ARBA00004479"/>
    </source>
</evidence>
<comment type="similarity">
    <text evidence="16">Belongs to the protein kinase superfamily. Tyr protein kinase family. Insulin receptor subfamily.</text>
</comment>
<dbReference type="PANTHER" id="PTHR24416">
    <property type="entry name" value="TYROSINE-PROTEIN KINASE RECEPTOR"/>
    <property type="match status" value="1"/>
</dbReference>
<evidence type="ECO:0000256" key="14">
    <source>
        <dbReference type="ARBA" id="ARBA00051243"/>
    </source>
</evidence>
<dbReference type="InterPro" id="IPR011042">
    <property type="entry name" value="6-blade_b-propeller_TolB-like"/>
</dbReference>
<feature type="domain" description="Protein kinase" evidence="19">
    <location>
        <begin position="868"/>
        <end position="1140"/>
    </location>
</feature>
<evidence type="ECO:0000256" key="8">
    <source>
        <dbReference type="ARBA" id="ARBA00022840"/>
    </source>
</evidence>
<feature type="compositionally biased region" description="Basic and acidic residues" evidence="17">
    <location>
        <begin position="1224"/>
        <end position="1236"/>
    </location>
</feature>
<dbReference type="Gene3D" id="1.10.510.10">
    <property type="entry name" value="Transferase(Phosphotransferase) domain 1"/>
    <property type="match status" value="1"/>
</dbReference>
<dbReference type="SUPFAM" id="SSF49265">
    <property type="entry name" value="Fibronectin type III"/>
    <property type="match status" value="1"/>
</dbReference>
<organism evidence="21 22">
    <name type="scientific">Coilia grayii</name>
    <name type="common">Gray's grenadier anchovy</name>
    <dbReference type="NCBI Taxonomy" id="363190"/>
    <lineage>
        <taxon>Eukaryota</taxon>
        <taxon>Metazoa</taxon>
        <taxon>Chordata</taxon>
        <taxon>Craniata</taxon>
        <taxon>Vertebrata</taxon>
        <taxon>Euteleostomi</taxon>
        <taxon>Actinopterygii</taxon>
        <taxon>Neopterygii</taxon>
        <taxon>Teleostei</taxon>
        <taxon>Clupei</taxon>
        <taxon>Clupeiformes</taxon>
        <taxon>Clupeoidei</taxon>
        <taxon>Engraulidae</taxon>
        <taxon>Coilinae</taxon>
        <taxon>Coilia</taxon>
    </lineage>
</organism>
<dbReference type="PROSITE" id="PS00107">
    <property type="entry name" value="PROTEIN_KINASE_ATP"/>
    <property type="match status" value="1"/>
</dbReference>
<dbReference type="EC" id="2.7.10.1" evidence="16"/>
<dbReference type="InterPro" id="IPR000033">
    <property type="entry name" value="LDLR_classB_rpt"/>
</dbReference>
<dbReference type="PROSITE" id="PS50011">
    <property type="entry name" value="PROTEIN_KINASE_DOM"/>
    <property type="match status" value="1"/>
</dbReference>
<evidence type="ECO:0000256" key="13">
    <source>
        <dbReference type="ARBA" id="ARBA00023180"/>
    </source>
</evidence>
<dbReference type="InterPro" id="IPR050122">
    <property type="entry name" value="RTK"/>
</dbReference>
<dbReference type="InterPro" id="IPR002011">
    <property type="entry name" value="Tyr_kinase_rcpt_2_CS"/>
</dbReference>
<evidence type="ECO:0000256" key="11">
    <source>
        <dbReference type="ARBA" id="ARBA00023137"/>
    </source>
</evidence>
<accession>A0ABD1KHM7</accession>
<evidence type="ECO:0000256" key="3">
    <source>
        <dbReference type="ARBA" id="ARBA00022679"/>
    </source>
</evidence>
<feature type="binding site" evidence="15">
    <location>
        <position position="904"/>
    </location>
    <ligand>
        <name>ATP</name>
        <dbReference type="ChEBI" id="CHEBI:30616"/>
    </ligand>
</feature>
<dbReference type="SUPFAM" id="SSF63825">
    <property type="entry name" value="YWTD domain"/>
    <property type="match status" value="2"/>
</dbReference>
<gene>
    <name evidence="21" type="ORF">ACEWY4_004986</name>
</gene>
<dbReference type="GO" id="GO:0016020">
    <property type="term" value="C:membrane"/>
    <property type="evidence" value="ECO:0007669"/>
    <property type="project" value="UniProtKB-SubCell"/>
</dbReference>
<dbReference type="SMART" id="SM00219">
    <property type="entry name" value="TyrKc"/>
    <property type="match status" value="1"/>
</dbReference>
<evidence type="ECO:0000256" key="9">
    <source>
        <dbReference type="ARBA" id="ARBA00022989"/>
    </source>
</evidence>
<evidence type="ECO:0000256" key="10">
    <source>
        <dbReference type="ARBA" id="ARBA00023136"/>
    </source>
</evidence>
<dbReference type="Proteomes" id="UP001591681">
    <property type="component" value="Unassembled WGS sequence"/>
</dbReference>
<dbReference type="SMART" id="SM00060">
    <property type="entry name" value="FN3"/>
    <property type="match status" value="2"/>
</dbReference>
<keyword evidence="9 18" id="KW-1133">Transmembrane helix</keyword>